<keyword evidence="2" id="KW-0472">Membrane</keyword>
<evidence type="ECO:0000313" key="3">
    <source>
        <dbReference type="EMBL" id="KUY20614.1"/>
    </source>
</evidence>
<organism evidence="3 4">
    <name type="scientific">Elizabethkingia miricola</name>
    <name type="common">Chryseobacterium miricola</name>
    <dbReference type="NCBI Taxonomy" id="172045"/>
    <lineage>
        <taxon>Bacteria</taxon>
        <taxon>Pseudomonadati</taxon>
        <taxon>Bacteroidota</taxon>
        <taxon>Flavobacteriia</taxon>
        <taxon>Flavobacteriales</taxon>
        <taxon>Weeksellaceae</taxon>
        <taxon>Elizabethkingia</taxon>
    </lineage>
</organism>
<dbReference type="PROSITE" id="PS51257">
    <property type="entry name" value="PROKAR_LIPOPROTEIN"/>
    <property type="match status" value="1"/>
</dbReference>
<proteinExistence type="predicted"/>
<feature type="transmembrane region" description="Helical" evidence="2">
    <location>
        <begin position="12"/>
        <end position="30"/>
    </location>
</feature>
<keyword evidence="2" id="KW-1133">Transmembrane helix</keyword>
<accession>A0ABD4DQJ7</accession>
<comment type="caution">
    <text evidence="3">The sequence shown here is derived from an EMBL/GenBank/DDBJ whole genome shotgun (WGS) entry which is preliminary data.</text>
</comment>
<sequence>MLNKKRERKEIQIYTGLLVSCILILGLYTYRQTRRLNKKKKLLKNEAETLRNETNFLRNQVLDTRFEQVVDLAKKNDSSFLAKFRELYPEYIQKLLKINPTLENSELVLCAMLKLNFTSKEISNYMFIQHKSAQQKKSRIRKRLNISSNTDLYQFLGSLD</sequence>
<dbReference type="InterPro" id="IPR036388">
    <property type="entry name" value="WH-like_DNA-bd_sf"/>
</dbReference>
<dbReference type="AlphaFoldDB" id="A0ABD4DQJ7"/>
<keyword evidence="2" id="KW-0812">Transmembrane</keyword>
<dbReference type="RefSeq" id="WP_059344324.1">
    <property type="nucleotide sequence ID" value="NZ_CP140570.1"/>
</dbReference>
<evidence type="ECO:0000256" key="1">
    <source>
        <dbReference type="SAM" id="Coils"/>
    </source>
</evidence>
<name>A0ABD4DQJ7_ELIMR</name>
<dbReference type="EMBL" id="LNOI01000001">
    <property type="protein sequence ID" value="KUY20614.1"/>
    <property type="molecule type" value="Genomic_DNA"/>
</dbReference>
<keyword evidence="1" id="KW-0175">Coiled coil</keyword>
<evidence type="ECO:0000256" key="2">
    <source>
        <dbReference type="SAM" id="Phobius"/>
    </source>
</evidence>
<dbReference type="Proteomes" id="UP000064412">
    <property type="component" value="Unassembled WGS sequence"/>
</dbReference>
<gene>
    <name evidence="3" type="ORF">ATB95_06830</name>
</gene>
<evidence type="ECO:0008006" key="5">
    <source>
        <dbReference type="Google" id="ProtNLM"/>
    </source>
</evidence>
<evidence type="ECO:0000313" key="4">
    <source>
        <dbReference type="Proteomes" id="UP000064412"/>
    </source>
</evidence>
<dbReference type="InterPro" id="IPR016032">
    <property type="entry name" value="Sig_transdc_resp-reg_C-effctor"/>
</dbReference>
<dbReference type="SUPFAM" id="SSF46894">
    <property type="entry name" value="C-terminal effector domain of the bipartite response regulators"/>
    <property type="match status" value="1"/>
</dbReference>
<feature type="coiled-coil region" evidence="1">
    <location>
        <begin position="33"/>
        <end position="60"/>
    </location>
</feature>
<reference evidence="3 4" key="1">
    <citation type="submission" date="2015-11" db="EMBL/GenBank/DDBJ databases">
        <authorList>
            <person name="Nicholson A.C."/>
            <person name="Humrighouse B.W."/>
            <person name="Graziano J."/>
            <person name="Lasker B."/>
            <person name="Whitney A.M."/>
            <person name="Mcquiston J.R."/>
        </authorList>
    </citation>
    <scope>NUCLEOTIDE SEQUENCE [LARGE SCALE GENOMIC DNA]</scope>
    <source>
        <strain evidence="3 4">G4071</strain>
    </source>
</reference>
<dbReference type="Gene3D" id="1.10.10.10">
    <property type="entry name" value="Winged helix-like DNA-binding domain superfamily/Winged helix DNA-binding domain"/>
    <property type="match status" value="1"/>
</dbReference>
<protein>
    <recommendedName>
        <fullName evidence="5">HTH luxR-type domain-containing protein</fullName>
    </recommendedName>
</protein>